<comment type="caution">
    <text evidence="7">The sequence shown here is derived from an EMBL/GenBank/DDBJ whole genome shotgun (WGS) entry which is preliminary data.</text>
</comment>
<dbReference type="Pfam" id="PF04932">
    <property type="entry name" value="Wzy_C"/>
    <property type="match status" value="1"/>
</dbReference>
<feature type="transmembrane region" description="Helical" evidence="5">
    <location>
        <begin position="288"/>
        <end position="308"/>
    </location>
</feature>
<feature type="transmembrane region" description="Helical" evidence="5">
    <location>
        <begin position="165"/>
        <end position="186"/>
    </location>
</feature>
<keyword evidence="4 5" id="KW-0472">Membrane</keyword>
<comment type="subcellular location">
    <subcellularLocation>
        <location evidence="1">Membrane</location>
        <topology evidence="1">Multi-pass membrane protein</topology>
    </subcellularLocation>
</comment>
<dbReference type="InterPro" id="IPR007016">
    <property type="entry name" value="O-antigen_ligase-rel_domated"/>
</dbReference>
<feature type="domain" description="O-antigen ligase-related" evidence="6">
    <location>
        <begin position="197"/>
        <end position="335"/>
    </location>
</feature>
<evidence type="ECO:0000313" key="8">
    <source>
        <dbReference type="Proteomes" id="UP001178888"/>
    </source>
</evidence>
<proteinExistence type="predicted"/>
<accession>A0AA90QX07</accession>
<evidence type="ECO:0000259" key="6">
    <source>
        <dbReference type="Pfam" id="PF04932"/>
    </source>
</evidence>
<evidence type="ECO:0000256" key="3">
    <source>
        <dbReference type="ARBA" id="ARBA00022989"/>
    </source>
</evidence>
<organism evidence="7 8">
    <name type="scientific">Bacillus salipaludis</name>
    <dbReference type="NCBI Taxonomy" id="2547811"/>
    <lineage>
        <taxon>Bacteria</taxon>
        <taxon>Bacillati</taxon>
        <taxon>Bacillota</taxon>
        <taxon>Bacilli</taxon>
        <taxon>Bacillales</taxon>
        <taxon>Bacillaceae</taxon>
        <taxon>Bacillus</taxon>
    </lineage>
</organism>
<keyword evidence="7" id="KW-0436">Ligase</keyword>
<evidence type="ECO:0000256" key="1">
    <source>
        <dbReference type="ARBA" id="ARBA00004141"/>
    </source>
</evidence>
<keyword evidence="2 5" id="KW-0812">Transmembrane</keyword>
<feature type="transmembrane region" description="Helical" evidence="5">
    <location>
        <begin position="198"/>
        <end position="227"/>
    </location>
</feature>
<evidence type="ECO:0000256" key="4">
    <source>
        <dbReference type="ARBA" id="ARBA00023136"/>
    </source>
</evidence>
<dbReference type="AlphaFoldDB" id="A0AA90QX07"/>
<evidence type="ECO:0000313" key="7">
    <source>
        <dbReference type="EMBL" id="MDQ6600122.1"/>
    </source>
</evidence>
<evidence type="ECO:0000256" key="2">
    <source>
        <dbReference type="ARBA" id="ARBA00022692"/>
    </source>
</evidence>
<sequence>MNNKITSKSDKYSFTIFSLFLLVMLTNYYIYVGFAIKPYMIFLLLYLMIHIGSFSFQRLHLFEIAMLFFFLMYSFSGAFSLYPASSIRAICGIILFLFCYFIMKSVIQKANDSMTERAISDVGIFFNMVSLILYFVGLKSFGFVFDGDRVYQFGVMLDRDYPRLIGLLEDPNFFVFYNTIFFSYYLCNANSMKNKLGLFLCIITNILTFSRGGLLVMAFLLVIYILIKNPIKQLKLLVGIIALLFVSVYIAIVYMKFDIYGIIQSRVEDLSQDGGSGRIELWGRAWDYFTSHMVMGIGAFNFSEYNLFQYGDSLEVHNTFIAILSESGLVGITCYGLFIILVFVQLFKSNVIKKKLYLLLTFVGMILQMAFLSLIINDMFFMYLAILSTYFHTPENAFKNEKKKIVLFSSLFSHKQKIKLNVHYKGSDVIHEYSNHNR</sequence>
<dbReference type="PANTHER" id="PTHR37422:SF17">
    <property type="entry name" value="O-ANTIGEN LIGASE"/>
    <property type="match status" value="1"/>
</dbReference>
<dbReference type="GO" id="GO:0016874">
    <property type="term" value="F:ligase activity"/>
    <property type="evidence" value="ECO:0007669"/>
    <property type="project" value="UniProtKB-KW"/>
</dbReference>
<dbReference type="PANTHER" id="PTHR37422">
    <property type="entry name" value="TEICHURONIC ACID BIOSYNTHESIS PROTEIN TUAE"/>
    <property type="match status" value="1"/>
</dbReference>
<feature type="transmembrane region" description="Helical" evidence="5">
    <location>
        <begin position="36"/>
        <end position="54"/>
    </location>
</feature>
<feature type="transmembrane region" description="Helical" evidence="5">
    <location>
        <begin position="320"/>
        <end position="344"/>
    </location>
</feature>
<protein>
    <submittedName>
        <fullName evidence="7">O-antigen ligase family protein</fullName>
    </submittedName>
</protein>
<feature type="transmembrane region" description="Helical" evidence="5">
    <location>
        <begin position="356"/>
        <end position="374"/>
    </location>
</feature>
<dbReference type="InterPro" id="IPR051533">
    <property type="entry name" value="WaaL-like"/>
</dbReference>
<dbReference type="RefSeq" id="WP_308913982.1">
    <property type="nucleotide sequence ID" value="NZ_JAVGVR010000001.1"/>
</dbReference>
<evidence type="ECO:0000256" key="5">
    <source>
        <dbReference type="SAM" id="Phobius"/>
    </source>
</evidence>
<keyword evidence="8" id="KW-1185">Reference proteome</keyword>
<dbReference type="Proteomes" id="UP001178888">
    <property type="component" value="Unassembled WGS sequence"/>
</dbReference>
<feature type="transmembrane region" description="Helical" evidence="5">
    <location>
        <begin position="85"/>
        <end position="103"/>
    </location>
</feature>
<gene>
    <name evidence="7" type="ORF">RCG21_28015</name>
</gene>
<feature type="transmembrane region" description="Helical" evidence="5">
    <location>
        <begin position="124"/>
        <end position="145"/>
    </location>
</feature>
<reference evidence="7" key="1">
    <citation type="submission" date="2023-08" db="EMBL/GenBank/DDBJ databases">
        <title>Nitrogen cycling bacteria in agricultural field soils.</title>
        <authorList>
            <person name="Jang J."/>
        </authorList>
    </citation>
    <scope>NUCLEOTIDE SEQUENCE</scope>
    <source>
        <strain evidence="7">PS3-36</strain>
    </source>
</reference>
<feature type="transmembrane region" description="Helical" evidence="5">
    <location>
        <begin position="12"/>
        <end position="30"/>
    </location>
</feature>
<feature type="transmembrane region" description="Helical" evidence="5">
    <location>
        <begin position="61"/>
        <end position="79"/>
    </location>
</feature>
<dbReference type="EMBL" id="JAVGVR010000001">
    <property type="protein sequence ID" value="MDQ6600122.1"/>
    <property type="molecule type" value="Genomic_DNA"/>
</dbReference>
<feature type="transmembrane region" description="Helical" evidence="5">
    <location>
        <begin position="233"/>
        <end position="255"/>
    </location>
</feature>
<dbReference type="GO" id="GO:0016020">
    <property type="term" value="C:membrane"/>
    <property type="evidence" value="ECO:0007669"/>
    <property type="project" value="UniProtKB-SubCell"/>
</dbReference>
<name>A0AA90QX07_9BACI</name>
<keyword evidence="3 5" id="KW-1133">Transmembrane helix</keyword>